<dbReference type="KEGG" id="smo:SELMODRAFT_430371"/>
<dbReference type="AlphaFoldDB" id="D8T975"/>
<protein>
    <submittedName>
        <fullName evidence="2">Uncharacterized protein</fullName>
    </submittedName>
</protein>
<organism evidence="3">
    <name type="scientific">Selaginella moellendorffii</name>
    <name type="common">Spikemoss</name>
    <dbReference type="NCBI Taxonomy" id="88036"/>
    <lineage>
        <taxon>Eukaryota</taxon>
        <taxon>Viridiplantae</taxon>
        <taxon>Streptophyta</taxon>
        <taxon>Embryophyta</taxon>
        <taxon>Tracheophyta</taxon>
        <taxon>Lycopodiopsida</taxon>
        <taxon>Selaginellales</taxon>
        <taxon>Selaginellaceae</taxon>
        <taxon>Selaginella</taxon>
    </lineage>
</organism>
<dbReference type="HOGENOM" id="CLU_284913_0_0_1"/>
<sequence>MEAGGSNERLRLAGRNSEFYSTGPGQVKVSSDTSKFRYTYGSNGRHHIRIARIVSEMFRLGLEDVRWFVMGDDDTVFVPGNFAKVLANTAAGGLYSADARIHACVAELGVPLTVERGFHQFVVLDDASGLLSSHPLTPLVSLHHIELLDPFFPRMGRIESVKHLIGRAQVDPMGLLQQSFCYDPDRDWTIKVSWGFVVQIHQGDVPEKDLELPVRTISGYILWVATVIAWESPSRRERTRWTSAGQLLFDPVNEAGRRGVKHGREDTVEVFTLGEGFIRSENYTRGEGLIRSRILPIGTIFRDGSRYRISVFVALSWKIGKLVLETPQELQQQQQHDQSGEYDVWDRSRVTDLGSQEELREALVAAESNVVSLDSAVRDMHDGSLPPLQVVDNNELLRNFTLTGQQMKDQIRVSRLPSELFRLKFFGVRRHLLRRGQSRPSSLQVRSQFYYIGAFSESHYQSVTGFSTNMAFGGAGIALSYSLVKALEKMQDDCIRRNYHVWGVDGKLQACMAELGVPLTLDRRFHQMDIRGDAIGLLDSHPTTPLVSLHHLDTVDPIFPGMNRIQALAQLSLAIRACRLTSVFLLQRCRQLDAESVLGIRRASSCLNLKTREIDRSDPCLSTVSFFMLNVSQDGLDSNYFKRTGTGSCEDRDPLSRLEIIRVTWNYSSCKLLHDYYSAFTVTSSKEFRDWQLRWRDKFGKHRVWNRSQLSYLRTQEKIHKALVENKRAARVSDNPKLSAMFRTRGKHMKDHIRITRLPSELFRLNFSRSVLGFSTSMAFGGAGTAMSYALVEALEKIQDDCIRRSYHVWGVDGKLQACMAELDGLARRCYKFLGFTSPLSAGVSLEPQSRVGYVVQVSRGFISPRDLEQLSLTGWGAAIVLASTLGPGILLAILVDVAYGFSCFRSQSLSLLLLASPTMLPNSSSLVFFQQGHRWSTDPSKASLTKKPAKLPNEVDRCAIEAKTKKMASLSVKSQEKPHTTHARSVEQYKARSRRKFERTSIHTMKCTRSEGAVHKARSACTTASRGSGQAIVMTCMQASKGFFCQYPKECDWPSSTQLIDQLGLARIHFHENGEIKLSWNNNGTMLE</sequence>
<dbReference type="Gene3D" id="3.90.550.50">
    <property type="match status" value="1"/>
</dbReference>
<evidence type="ECO:0000256" key="1">
    <source>
        <dbReference type="SAM" id="MobiDB-lite"/>
    </source>
</evidence>
<dbReference type="PANTHER" id="PTHR10811">
    <property type="entry name" value="FRINGE-RELATED"/>
    <property type="match status" value="1"/>
</dbReference>
<reference evidence="2 3" key="1">
    <citation type="journal article" date="2011" name="Science">
        <title>The Selaginella genome identifies genetic changes associated with the evolution of vascular plants.</title>
        <authorList>
            <person name="Banks J.A."/>
            <person name="Nishiyama T."/>
            <person name="Hasebe M."/>
            <person name="Bowman J.L."/>
            <person name="Gribskov M."/>
            <person name="dePamphilis C."/>
            <person name="Albert V.A."/>
            <person name="Aono N."/>
            <person name="Aoyama T."/>
            <person name="Ambrose B.A."/>
            <person name="Ashton N.W."/>
            <person name="Axtell M.J."/>
            <person name="Barker E."/>
            <person name="Barker M.S."/>
            <person name="Bennetzen J.L."/>
            <person name="Bonawitz N.D."/>
            <person name="Chapple C."/>
            <person name="Cheng C."/>
            <person name="Correa L.G."/>
            <person name="Dacre M."/>
            <person name="DeBarry J."/>
            <person name="Dreyer I."/>
            <person name="Elias M."/>
            <person name="Engstrom E.M."/>
            <person name="Estelle M."/>
            <person name="Feng L."/>
            <person name="Finet C."/>
            <person name="Floyd S.K."/>
            <person name="Frommer W.B."/>
            <person name="Fujita T."/>
            <person name="Gramzow L."/>
            <person name="Gutensohn M."/>
            <person name="Harholt J."/>
            <person name="Hattori M."/>
            <person name="Heyl A."/>
            <person name="Hirai T."/>
            <person name="Hiwatashi Y."/>
            <person name="Ishikawa M."/>
            <person name="Iwata M."/>
            <person name="Karol K.G."/>
            <person name="Koehler B."/>
            <person name="Kolukisaoglu U."/>
            <person name="Kubo M."/>
            <person name="Kurata T."/>
            <person name="Lalonde S."/>
            <person name="Li K."/>
            <person name="Li Y."/>
            <person name="Litt A."/>
            <person name="Lyons E."/>
            <person name="Manning G."/>
            <person name="Maruyama T."/>
            <person name="Michael T.P."/>
            <person name="Mikami K."/>
            <person name="Miyazaki S."/>
            <person name="Morinaga S."/>
            <person name="Murata T."/>
            <person name="Mueller-Roeber B."/>
            <person name="Nelson D.R."/>
            <person name="Obara M."/>
            <person name="Oguri Y."/>
            <person name="Olmstead R.G."/>
            <person name="Onodera N."/>
            <person name="Petersen B.L."/>
            <person name="Pils B."/>
            <person name="Prigge M."/>
            <person name="Rensing S.A."/>
            <person name="Riano-Pachon D.M."/>
            <person name="Roberts A.W."/>
            <person name="Sato Y."/>
            <person name="Scheller H.V."/>
            <person name="Schulz B."/>
            <person name="Schulz C."/>
            <person name="Shakirov E.V."/>
            <person name="Shibagaki N."/>
            <person name="Shinohara N."/>
            <person name="Shippen D.E."/>
            <person name="Soerensen I."/>
            <person name="Sotooka R."/>
            <person name="Sugimoto N."/>
            <person name="Sugita M."/>
            <person name="Sumikawa N."/>
            <person name="Tanurdzic M."/>
            <person name="Theissen G."/>
            <person name="Ulvskov P."/>
            <person name="Wakazuki S."/>
            <person name="Weng J.K."/>
            <person name="Willats W.W."/>
            <person name="Wipf D."/>
            <person name="Wolf P.G."/>
            <person name="Yang L."/>
            <person name="Zimmer A.D."/>
            <person name="Zhu Q."/>
            <person name="Mitros T."/>
            <person name="Hellsten U."/>
            <person name="Loque D."/>
            <person name="Otillar R."/>
            <person name="Salamov A."/>
            <person name="Schmutz J."/>
            <person name="Shapiro H."/>
            <person name="Lindquist E."/>
            <person name="Lucas S."/>
            <person name="Rokhsar D."/>
            <person name="Grigoriev I.V."/>
        </authorList>
    </citation>
    <scope>NUCLEOTIDE SEQUENCE [LARGE SCALE GENOMIC DNA]</scope>
</reference>
<dbReference type="Gramene" id="EFJ06776">
    <property type="protein sequence ID" value="EFJ06776"/>
    <property type="gene ID" value="SELMODRAFT_430371"/>
</dbReference>
<dbReference type="InterPro" id="IPR006740">
    <property type="entry name" value="DUF604"/>
</dbReference>
<dbReference type="InParanoid" id="D8T975"/>
<dbReference type="GO" id="GO:0008375">
    <property type="term" value="F:acetylglucosaminyltransferase activity"/>
    <property type="evidence" value="ECO:0000318"/>
    <property type="project" value="GO_Central"/>
</dbReference>
<feature type="region of interest" description="Disordered" evidence="1">
    <location>
        <begin position="970"/>
        <end position="991"/>
    </location>
</feature>
<keyword evidence="3" id="KW-1185">Reference proteome</keyword>
<evidence type="ECO:0000313" key="3">
    <source>
        <dbReference type="Proteomes" id="UP000001514"/>
    </source>
</evidence>
<dbReference type="EMBL" id="GL377694">
    <property type="protein sequence ID" value="EFJ06776.1"/>
    <property type="molecule type" value="Genomic_DNA"/>
</dbReference>
<dbReference type="Pfam" id="PF04646">
    <property type="entry name" value="DUF604"/>
    <property type="match status" value="3"/>
</dbReference>
<proteinExistence type="predicted"/>
<evidence type="ECO:0000313" key="2">
    <source>
        <dbReference type="EMBL" id="EFJ06776.1"/>
    </source>
</evidence>
<feature type="compositionally biased region" description="Basic and acidic residues" evidence="1">
    <location>
        <begin position="975"/>
        <end position="991"/>
    </location>
</feature>
<gene>
    <name evidence="2" type="ORF">SELMODRAFT_430371</name>
</gene>
<dbReference type="eggNOG" id="KOG2246">
    <property type="taxonomic scope" value="Eukaryota"/>
</dbReference>
<dbReference type="STRING" id="88036.D8T975"/>
<dbReference type="Proteomes" id="UP000001514">
    <property type="component" value="Unassembled WGS sequence"/>
</dbReference>
<name>D8T975_SELML</name>
<accession>D8T975</accession>